<dbReference type="Proteomes" id="UP000186851">
    <property type="component" value="Chromosome"/>
</dbReference>
<reference evidence="2" key="2">
    <citation type="journal article" date="2022" name="Nat. Microbiol.">
        <title>A closed Candidatus Odinarchaeum chromosome exposes Asgard archaeal viruses.</title>
        <authorList>
            <person name="Tamarit D."/>
            <person name="Caceres E.F."/>
            <person name="Krupovic M."/>
            <person name="Nijland R."/>
            <person name="Eme L."/>
            <person name="Robinson N.P."/>
            <person name="Ettema T.J.G."/>
        </authorList>
    </citation>
    <scope>NUCLEOTIDE SEQUENCE</scope>
    <source>
        <strain evidence="2">LCB_4</strain>
    </source>
</reference>
<evidence type="ECO:0000259" key="1">
    <source>
        <dbReference type="Pfam" id="PF14478"/>
    </source>
</evidence>
<dbReference type="KEGG" id="oyw:OdinLCB4_005390"/>
<accession>A0AAF0D1H4</accession>
<protein>
    <submittedName>
        <fullName evidence="2">DUF4430 domain-containing protein</fullName>
    </submittedName>
</protein>
<sequence>MSEIRKNLLISLLLITVLGLASTTTYFYFQSEQYRIAYNNLTGETIWVNIGIDYGNGTIEWHNNTITPKNITAFQATILVAEVNYTLYSFGPFITGINGVEATGNYYWALYYNGEYSPVGAGSLILLSGDTIKWIFEQW</sequence>
<organism evidence="2 3">
    <name type="scientific">Odinarchaeota yellowstonii (strain LCB_4)</name>
    <dbReference type="NCBI Taxonomy" id="1841599"/>
    <lineage>
        <taxon>Archaea</taxon>
        <taxon>Promethearchaeati</taxon>
        <taxon>Candidatus Odinarchaeota</taxon>
        <taxon>Candidatus Odinarchaeia</taxon>
        <taxon>Candidatus Odinarchaeales</taxon>
        <taxon>Candidatus Odinarchaeaceae</taxon>
        <taxon>Candidatus Odinarchaeum</taxon>
    </lineage>
</organism>
<dbReference type="Pfam" id="PF14478">
    <property type="entry name" value="DUF4430"/>
    <property type="match status" value="1"/>
</dbReference>
<feature type="domain" description="Transcobalamin-like C-terminal" evidence="1">
    <location>
        <begin position="72"/>
        <end position="137"/>
    </location>
</feature>
<dbReference type="EMBL" id="CP091871">
    <property type="protein sequence ID" value="WEU39904.1"/>
    <property type="molecule type" value="Genomic_DNA"/>
</dbReference>
<dbReference type="InterPro" id="IPR027954">
    <property type="entry name" value="Transcobalamin-like_C"/>
</dbReference>
<evidence type="ECO:0000313" key="3">
    <source>
        <dbReference type="Proteomes" id="UP000186851"/>
    </source>
</evidence>
<dbReference type="Gene3D" id="2.170.130.30">
    <property type="match status" value="1"/>
</dbReference>
<gene>
    <name evidence="2" type="ORF">OdinLCB4_005390</name>
</gene>
<reference evidence="2" key="1">
    <citation type="journal article" date="2017" name="Nature">
        <title>Asgard archaea illuminate the origin of eukaryotic cellular complexity.</title>
        <authorList>
            <person name="Zaremba-Niedzwiedzka K."/>
            <person name="Caceres E.F."/>
            <person name="Saw J.H."/>
            <person name="Backstrom D."/>
            <person name="Juzokaite L."/>
            <person name="Vancaester E."/>
            <person name="Seitz K.W."/>
            <person name="Anantharaman K."/>
            <person name="Starnawski P."/>
            <person name="Kjeldsen K.U."/>
            <person name="Scott M.B."/>
            <person name="Nunoura T."/>
            <person name="Banfield J.F."/>
            <person name="Schramm A."/>
            <person name="Baker B.J."/>
            <person name="Spang A."/>
            <person name="Ettema T.J.G."/>
        </authorList>
    </citation>
    <scope>NUCLEOTIDE SEQUENCE</scope>
    <source>
        <strain evidence="2">LCB_4</strain>
    </source>
</reference>
<name>A0AAF0D1H4_ODILC</name>
<dbReference type="AlphaFoldDB" id="A0AAF0D1H4"/>
<evidence type="ECO:0000313" key="2">
    <source>
        <dbReference type="EMBL" id="WEU39904.1"/>
    </source>
</evidence>
<proteinExistence type="predicted"/>